<comment type="caution">
    <text evidence="1">The sequence shown here is derived from an EMBL/GenBank/DDBJ whole genome shotgun (WGS) entry which is preliminary data.</text>
</comment>
<accession>A0ABW9ZH23</accession>
<gene>
    <name evidence="1" type="ORF">GWI71_10675</name>
</gene>
<reference evidence="1 2" key="1">
    <citation type="submission" date="2020-01" db="EMBL/GenBank/DDBJ databases">
        <authorList>
            <person name="Peng S.Y."/>
            <person name="Li J."/>
            <person name="Wang M."/>
            <person name="Wang L."/>
            <person name="Wang C.Q."/>
            <person name="Wang J.R."/>
        </authorList>
    </citation>
    <scope>NUCLEOTIDE SEQUENCE [LARGE SCALE GENOMIC DNA]</scope>
    <source>
        <strain evidence="1 2">XCT-34</strain>
    </source>
</reference>
<evidence type="ECO:0000313" key="2">
    <source>
        <dbReference type="Proteomes" id="UP000541347"/>
    </source>
</evidence>
<dbReference type="Proteomes" id="UP000541347">
    <property type="component" value="Unassembled WGS sequence"/>
</dbReference>
<protein>
    <recommendedName>
        <fullName evidence="3">Tail tube GTA-gp10-like protein</fullName>
    </recommendedName>
</protein>
<dbReference type="RefSeq" id="WP_161676162.1">
    <property type="nucleotide sequence ID" value="NZ_JAABLP010000003.1"/>
</dbReference>
<organism evidence="1 2">
    <name type="scientific">Pannonibacter tanglangensis</name>
    <dbReference type="NCBI Taxonomy" id="2750084"/>
    <lineage>
        <taxon>Bacteria</taxon>
        <taxon>Pseudomonadati</taxon>
        <taxon>Pseudomonadota</taxon>
        <taxon>Alphaproteobacteria</taxon>
        <taxon>Hyphomicrobiales</taxon>
        <taxon>Stappiaceae</taxon>
        <taxon>Pannonibacter</taxon>
    </lineage>
</organism>
<sequence>MTDRLSSGEVTITLGGRERVLRPTLDAARKINAKFGGIAPVYNQFIQQDIDALIYVLAAGIDAKRVERTLDEIAPLVFAGGLFQGYGQPAIQFLRNISAGGRDADAVAETEEPDDGDADPE</sequence>
<keyword evidence="2" id="KW-1185">Reference proteome</keyword>
<evidence type="ECO:0000313" key="1">
    <source>
        <dbReference type="EMBL" id="NBN64144.1"/>
    </source>
</evidence>
<evidence type="ECO:0008006" key="3">
    <source>
        <dbReference type="Google" id="ProtNLM"/>
    </source>
</evidence>
<dbReference type="EMBL" id="JAABLP010000003">
    <property type="protein sequence ID" value="NBN64144.1"/>
    <property type="molecule type" value="Genomic_DNA"/>
</dbReference>
<name>A0ABW9ZH23_9HYPH</name>
<proteinExistence type="predicted"/>